<name>A0A7Z2VMQ5_9BACL</name>
<feature type="domain" description="Microcystin LR degradation protein MlrC N-terminal" evidence="2">
    <location>
        <begin position="2"/>
        <end position="285"/>
    </location>
</feature>
<evidence type="ECO:0000313" key="4">
    <source>
        <dbReference type="Proteomes" id="UP000502248"/>
    </source>
</evidence>
<proteinExistence type="predicted"/>
<dbReference type="Pfam" id="PF07364">
    <property type="entry name" value="DUF1485"/>
    <property type="match status" value="1"/>
</dbReference>
<dbReference type="RefSeq" id="WP_169282113.1">
    <property type="nucleotide sequence ID" value="NZ_CP051680.1"/>
</dbReference>
<dbReference type="Pfam" id="PF07171">
    <property type="entry name" value="MlrC_C"/>
    <property type="match status" value="1"/>
</dbReference>
<gene>
    <name evidence="3" type="ORF">HH215_23550</name>
</gene>
<evidence type="ECO:0000313" key="3">
    <source>
        <dbReference type="EMBL" id="QJD85861.1"/>
    </source>
</evidence>
<dbReference type="Proteomes" id="UP000502248">
    <property type="component" value="Chromosome"/>
</dbReference>
<dbReference type="InterPro" id="IPR010799">
    <property type="entry name" value="MlrC_C"/>
</dbReference>
<evidence type="ECO:0000259" key="2">
    <source>
        <dbReference type="Pfam" id="PF07364"/>
    </source>
</evidence>
<evidence type="ECO:0000259" key="1">
    <source>
        <dbReference type="Pfam" id="PF07171"/>
    </source>
</evidence>
<dbReference type="KEGG" id="cheb:HH215_23550"/>
<dbReference type="InterPro" id="IPR009197">
    <property type="entry name" value="MlrC"/>
</dbReference>
<protein>
    <submittedName>
        <fullName evidence="3">M81 family metallopeptidase</fullName>
    </submittedName>
</protein>
<reference evidence="3 4" key="1">
    <citation type="submission" date="2020-04" db="EMBL/GenBank/DDBJ databases">
        <title>Genome sequencing of novel species.</title>
        <authorList>
            <person name="Heo J."/>
            <person name="Kim S.-J."/>
            <person name="Kim J.-S."/>
            <person name="Hong S.-B."/>
            <person name="Kwon S.-W."/>
        </authorList>
    </citation>
    <scope>NUCLEOTIDE SEQUENCE [LARGE SCALE GENOMIC DNA]</scope>
    <source>
        <strain evidence="3 4">MFER-1</strain>
    </source>
</reference>
<sequence>MRVIVGGFIQESNTFSKAVPTVDDFLRYYFAADEKMAEDRSARNELNGFYQAAEEEGVELLPTLYTGAVSSGRIGRKTLNELKEMMFGRIRRSLPADGVLLALHGAWSAEDEDDVAGEILADVRELVGPEVPIVITLDSHANVTRRMVDIVDALVGYHTFPHVDYQETGYKAAKLLFDRIRGRLKPIIAYRKVPMIVPAESQQTYRGPMRELWAEVEIGESDGSAIETSLFAVQPWLDVKEMGCSIVVVGEDRTRAEAEADRLASLMWDRRRAFDVRLYSVPEIVSLLADGKEEAGPMIVSDSADSPGAGSPGDSVHVLRQLLELNAHKRLTAMLTVVDAAAALQAVAAGEGSSIRVSLGHSVSTDAGIPLEVEGTVTKIGSGKFRFGNGFIENLEGNMGTCAVIAIGGISIVVMERAVFTGDPALYRSVGLEPLKADLVMVKSANQFRSEYEKLSNEIYILDTPGASTANLLSLAFDRVPRPIYPFDEMDDWRIRR</sequence>
<dbReference type="PIRSF" id="PIRSF012702">
    <property type="entry name" value="UCP012702"/>
    <property type="match status" value="1"/>
</dbReference>
<dbReference type="EMBL" id="CP051680">
    <property type="protein sequence ID" value="QJD85861.1"/>
    <property type="molecule type" value="Genomic_DNA"/>
</dbReference>
<feature type="domain" description="Microcystin LR degradation protein MlrC C-terminal" evidence="1">
    <location>
        <begin position="300"/>
        <end position="479"/>
    </location>
</feature>
<keyword evidence="4" id="KW-1185">Reference proteome</keyword>
<dbReference type="AlphaFoldDB" id="A0A7Z2VMQ5"/>
<dbReference type="InterPro" id="IPR015995">
    <property type="entry name" value="MlrC_N"/>
</dbReference>
<organism evidence="3 4">
    <name type="scientific">Cohnella herbarum</name>
    <dbReference type="NCBI Taxonomy" id="2728023"/>
    <lineage>
        <taxon>Bacteria</taxon>
        <taxon>Bacillati</taxon>
        <taxon>Bacillota</taxon>
        <taxon>Bacilli</taxon>
        <taxon>Bacillales</taxon>
        <taxon>Paenibacillaceae</taxon>
        <taxon>Cohnella</taxon>
    </lineage>
</organism>
<accession>A0A7Z2VMQ5</accession>